<dbReference type="Pfam" id="PF02578">
    <property type="entry name" value="Cu-oxidase_4"/>
    <property type="match status" value="1"/>
</dbReference>
<evidence type="ECO:0000256" key="10">
    <source>
        <dbReference type="RuleBase" id="RU361274"/>
    </source>
</evidence>
<protein>
    <recommendedName>
        <fullName evidence="10">Purine nucleoside phosphorylase</fullName>
    </recommendedName>
</protein>
<evidence type="ECO:0000256" key="5">
    <source>
        <dbReference type="ARBA" id="ARBA00022801"/>
    </source>
</evidence>
<comment type="catalytic activity">
    <reaction evidence="1">
        <text>inosine + phosphate = alpha-D-ribose 1-phosphate + hypoxanthine</text>
        <dbReference type="Rhea" id="RHEA:27646"/>
        <dbReference type="ChEBI" id="CHEBI:17368"/>
        <dbReference type="ChEBI" id="CHEBI:17596"/>
        <dbReference type="ChEBI" id="CHEBI:43474"/>
        <dbReference type="ChEBI" id="CHEBI:57720"/>
        <dbReference type="EC" id="2.4.2.1"/>
    </reaction>
    <physiologicalReaction direction="left-to-right" evidence="1">
        <dbReference type="Rhea" id="RHEA:27647"/>
    </physiologicalReaction>
</comment>
<dbReference type="RefSeq" id="WP_109768232.1">
    <property type="nucleotide sequence ID" value="NZ_QFWV02000008.1"/>
</dbReference>
<dbReference type="SUPFAM" id="SSF64438">
    <property type="entry name" value="CNF1/YfiH-like putative cysteine hydrolases"/>
    <property type="match status" value="1"/>
</dbReference>
<dbReference type="PANTHER" id="PTHR30616">
    <property type="entry name" value="UNCHARACTERIZED PROTEIN YFIH"/>
    <property type="match status" value="1"/>
</dbReference>
<dbReference type="NCBIfam" id="TIGR00726">
    <property type="entry name" value="peptidoglycan editing factor PgeF"/>
    <property type="match status" value="1"/>
</dbReference>
<evidence type="ECO:0000256" key="2">
    <source>
        <dbReference type="ARBA" id="ARBA00007353"/>
    </source>
</evidence>
<comment type="catalytic activity">
    <reaction evidence="9">
        <text>S-methyl-5'-thioadenosine + phosphate = 5-(methylsulfanyl)-alpha-D-ribose 1-phosphate + adenine</text>
        <dbReference type="Rhea" id="RHEA:11852"/>
        <dbReference type="ChEBI" id="CHEBI:16708"/>
        <dbReference type="ChEBI" id="CHEBI:17509"/>
        <dbReference type="ChEBI" id="CHEBI:43474"/>
        <dbReference type="ChEBI" id="CHEBI:58533"/>
        <dbReference type="EC" id="2.4.2.28"/>
    </reaction>
    <physiologicalReaction direction="left-to-right" evidence="9">
        <dbReference type="Rhea" id="RHEA:11853"/>
    </physiologicalReaction>
</comment>
<evidence type="ECO:0000313" key="11">
    <source>
        <dbReference type="EMBL" id="RKF05865.1"/>
    </source>
</evidence>
<dbReference type="CDD" id="cd16833">
    <property type="entry name" value="YfiH"/>
    <property type="match status" value="1"/>
</dbReference>
<name>A0A3A8A6R9_9HYPH</name>
<dbReference type="InterPro" id="IPR038371">
    <property type="entry name" value="Cu_polyphenol_OxRdtase_sf"/>
</dbReference>
<sequence>MNEHGPPPLQPVISNAFGAGRAIRHGFFTRAGGVSEGLYAGLNAGLGSADDQDHVRENRRRIAGWFGVGEIALSGCHQIHSADVVTIDAPIPLDGRPKADALVTATPGIPIGVLTADCAPVLFADSDAPVVGAAHAGWKGALTGVLENTVDAMVALGAERARIAAIVGPSISQPNYEVGPEFAERFMTAHPDNAGWFRPSGRPGHHLFDLAGYCVARLQGAGVTASATGECTYADEARFFSYRRTTHRGESDYGRQMSAIMIV</sequence>
<dbReference type="GO" id="GO:0005507">
    <property type="term" value="F:copper ion binding"/>
    <property type="evidence" value="ECO:0007669"/>
    <property type="project" value="TreeGrafter"/>
</dbReference>
<evidence type="ECO:0000256" key="3">
    <source>
        <dbReference type="ARBA" id="ARBA00022679"/>
    </source>
</evidence>
<reference evidence="11 12" key="1">
    <citation type="journal article" date="2018" name="Int. J. Syst. Bacteriol.">
        <title>Oceaniradius stylonemae gen. nov., sp. nov., isolated from a red alga, Stylonema cornu-cervi.</title>
        <authorList>
            <person name="Jeong S."/>
        </authorList>
    </citation>
    <scope>NUCLEOTIDE SEQUENCE [LARGE SCALE GENOMIC DNA]</scope>
    <source>
        <strain evidence="11 12">StC1</strain>
    </source>
</reference>
<dbReference type="OrthoDB" id="4279at2"/>
<evidence type="ECO:0000256" key="9">
    <source>
        <dbReference type="ARBA" id="ARBA00049893"/>
    </source>
</evidence>
<evidence type="ECO:0000256" key="4">
    <source>
        <dbReference type="ARBA" id="ARBA00022723"/>
    </source>
</evidence>
<dbReference type="EMBL" id="QFWV02000008">
    <property type="protein sequence ID" value="RKF05865.1"/>
    <property type="molecule type" value="Genomic_DNA"/>
</dbReference>
<keyword evidence="6" id="KW-0862">Zinc</keyword>
<dbReference type="InterPro" id="IPR011324">
    <property type="entry name" value="Cytotoxic_necrot_fac-like_cat"/>
</dbReference>
<evidence type="ECO:0000256" key="1">
    <source>
        <dbReference type="ARBA" id="ARBA00000553"/>
    </source>
</evidence>
<comment type="similarity">
    <text evidence="2 10">Belongs to the purine nucleoside phosphorylase YfiH/LACC1 family.</text>
</comment>
<evidence type="ECO:0000256" key="7">
    <source>
        <dbReference type="ARBA" id="ARBA00047989"/>
    </source>
</evidence>
<dbReference type="InterPro" id="IPR003730">
    <property type="entry name" value="Cu_polyphenol_OxRdtase"/>
</dbReference>
<proteinExistence type="inferred from homology"/>
<dbReference type="AlphaFoldDB" id="A0A3A8A6R9"/>
<keyword evidence="3" id="KW-0808">Transferase</keyword>
<dbReference type="Gene3D" id="3.60.140.10">
    <property type="entry name" value="CNF1/YfiH-like putative cysteine hydrolases"/>
    <property type="match status" value="1"/>
</dbReference>
<evidence type="ECO:0000313" key="12">
    <source>
        <dbReference type="Proteomes" id="UP000246132"/>
    </source>
</evidence>
<comment type="catalytic activity">
    <reaction evidence="7">
        <text>adenosine + H2O + H(+) = inosine + NH4(+)</text>
        <dbReference type="Rhea" id="RHEA:24408"/>
        <dbReference type="ChEBI" id="CHEBI:15377"/>
        <dbReference type="ChEBI" id="CHEBI:15378"/>
        <dbReference type="ChEBI" id="CHEBI:16335"/>
        <dbReference type="ChEBI" id="CHEBI:17596"/>
        <dbReference type="ChEBI" id="CHEBI:28938"/>
        <dbReference type="EC" id="3.5.4.4"/>
    </reaction>
    <physiologicalReaction direction="left-to-right" evidence="7">
        <dbReference type="Rhea" id="RHEA:24409"/>
    </physiologicalReaction>
</comment>
<comment type="catalytic activity">
    <reaction evidence="8">
        <text>adenosine + phosphate = alpha-D-ribose 1-phosphate + adenine</text>
        <dbReference type="Rhea" id="RHEA:27642"/>
        <dbReference type="ChEBI" id="CHEBI:16335"/>
        <dbReference type="ChEBI" id="CHEBI:16708"/>
        <dbReference type="ChEBI" id="CHEBI:43474"/>
        <dbReference type="ChEBI" id="CHEBI:57720"/>
        <dbReference type="EC" id="2.4.2.1"/>
    </reaction>
    <physiologicalReaction direction="left-to-right" evidence="8">
        <dbReference type="Rhea" id="RHEA:27643"/>
    </physiologicalReaction>
</comment>
<accession>A0A3A8A6R9</accession>
<comment type="caution">
    <text evidence="11">The sequence shown here is derived from an EMBL/GenBank/DDBJ whole genome shotgun (WGS) entry which is preliminary data.</text>
</comment>
<keyword evidence="4" id="KW-0479">Metal-binding</keyword>
<evidence type="ECO:0000256" key="8">
    <source>
        <dbReference type="ARBA" id="ARBA00048968"/>
    </source>
</evidence>
<gene>
    <name evidence="11" type="primary">pgeF</name>
    <name evidence="11" type="ORF">DEM25_014930</name>
</gene>
<dbReference type="Proteomes" id="UP000246132">
    <property type="component" value="Unassembled WGS sequence"/>
</dbReference>
<keyword evidence="5" id="KW-0378">Hydrolase</keyword>
<dbReference type="PANTHER" id="PTHR30616:SF2">
    <property type="entry name" value="PURINE NUCLEOSIDE PHOSPHORYLASE LACC1"/>
    <property type="match status" value="1"/>
</dbReference>
<organism evidence="11 12">
    <name type="scientific">Oceaniradius stylonematis</name>
    <dbReference type="NCBI Taxonomy" id="2184161"/>
    <lineage>
        <taxon>Bacteria</taxon>
        <taxon>Pseudomonadati</taxon>
        <taxon>Pseudomonadota</taxon>
        <taxon>Alphaproteobacteria</taxon>
        <taxon>Hyphomicrobiales</taxon>
        <taxon>Ahrensiaceae</taxon>
        <taxon>Oceaniradius</taxon>
    </lineage>
</organism>
<dbReference type="GO" id="GO:0017061">
    <property type="term" value="F:S-methyl-5-thioadenosine phosphorylase activity"/>
    <property type="evidence" value="ECO:0007669"/>
    <property type="project" value="UniProtKB-EC"/>
</dbReference>
<evidence type="ECO:0000256" key="6">
    <source>
        <dbReference type="ARBA" id="ARBA00022833"/>
    </source>
</evidence>
<dbReference type="GO" id="GO:0016787">
    <property type="term" value="F:hydrolase activity"/>
    <property type="evidence" value="ECO:0007669"/>
    <property type="project" value="UniProtKB-KW"/>
</dbReference>
<keyword evidence="12" id="KW-1185">Reference proteome</keyword>